<reference evidence="3 4" key="1">
    <citation type="journal article" date="2015" name="Genome Announc.">
        <title>Expanding the biotechnology potential of lactobacilli through comparative genomics of 213 strains and associated genera.</title>
        <authorList>
            <person name="Sun Z."/>
            <person name="Harris H.M."/>
            <person name="McCann A."/>
            <person name="Guo C."/>
            <person name="Argimon S."/>
            <person name="Zhang W."/>
            <person name="Yang X."/>
            <person name="Jeffery I.B."/>
            <person name="Cooney J.C."/>
            <person name="Kagawa T.F."/>
            <person name="Liu W."/>
            <person name="Song Y."/>
            <person name="Salvetti E."/>
            <person name="Wrobel A."/>
            <person name="Rasinkangas P."/>
            <person name="Parkhill J."/>
            <person name="Rea M.C."/>
            <person name="O'Sullivan O."/>
            <person name="Ritari J."/>
            <person name="Douillard F.P."/>
            <person name="Paul Ross R."/>
            <person name="Yang R."/>
            <person name="Briner A.E."/>
            <person name="Felis G.E."/>
            <person name="de Vos W.M."/>
            <person name="Barrangou R."/>
            <person name="Klaenhammer T.R."/>
            <person name="Caufield P.W."/>
            <person name="Cui Y."/>
            <person name="Zhang H."/>
            <person name="O'Toole P.W."/>
        </authorList>
    </citation>
    <scope>NUCLEOTIDE SEQUENCE [LARGE SCALE GENOMIC DNA]</scope>
    <source>
        <strain evidence="3 4">DSM 20719</strain>
    </source>
</reference>
<proteinExistence type="inferred from homology"/>
<gene>
    <name evidence="3" type="ORF">FC90_GL000939</name>
</gene>
<dbReference type="Proteomes" id="UP000050823">
    <property type="component" value="Unassembled WGS sequence"/>
</dbReference>
<organism evidence="3 4">
    <name type="scientific">Latilactobacillus graminis DSM 20719</name>
    <dbReference type="NCBI Taxonomy" id="1423752"/>
    <lineage>
        <taxon>Bacteria</taxon>
        <taxon>Bacillati</taxon>
        <taxon>Bacillota</taxon>
        <taxon>Bacilli</taxon>
        <taxon>Lactobacillales</taxon>
        <taxon>Lactobacillaceae</taxon>
        <taxon>Latilactobacillus</taxon>
    </lineage>
</organism>
<dbReference type="Gene3D" id="1.10.510.10">
    <property type="entry name" value="Transferase(Phosphotransferase) domain 1"/>
    <property type="match status" value="1"/>
</dbReference>
<accession>A0AA89I278</accession>
<dbReference type="EMBL" id="AYZB01000035">
    <property type="protein sequence ID" value="KRM22338.1"/>
    <property type="molecule type" value="Genomic_DNA"/>
</dbReference>
<keyword evidence="2" id="KW-0472">Membrane</keyword>
<evidence type="ECO:0000256" key="1">
    <source>
        <dbReference type="ARBA" id="ARBA00010163"/>
    </source>
</evidence>
<keyword evidence="2" id="KW-0812">Transmembrane</keyword>
<dbReference type="RefSeq" id="WP_057908321.1">
    <property type="nucleotide sequence ID" value="NZ_AYZB01000035.1"/>
</dbReference>
<evidence type="ECO:0000313" key="3">
    <source>
        <dbReference type="EMBL" id="KRM22338.1"/>
    </source>
</evidence>
<comment type="caution">
    <text evidence="3">The sequence shown here is derived from an EMBL/GenBank/DDBJ whole genome shotgun (WGS) entry which is preliminary data.</text>
</comment>
<evidence type="ECO:0000313" key="4">
    <source>
        <dbReference type="Proteomes" id="UP000050823"/>
    </source>
</evidence>
<keyword evidence="2" id="KW-1133">Transmembrane helix</keyword>
<dbReference type="InterPro" id="IPR042565">
    <property type="entry name" value="T7SS_EssB_C"/>
</dbReference>
<dbReference type="NCBIfam" id="TIGR03926">
    <property type="entry name" value="T7_EssB"/>
    <property type="match status" value="1"/>
</dbReference>
<comment type="similarity">
    <text evidence="1">Belongs to the EssB family.</text>
</comment>
<dbReference type="Pfam" id="PF10140">
    <property type="entry name" value="YukC"/>
    <property type="match status" value="1"/>
</dbReference>
<dbReference type="AlphaFoldDB" id="A0AA89I278"/>
<sequence length="387" mass="44317">MGFKLGNQVVEFLHENDDIELVLPQSAIRQNSDDVLLMIRQPYAFFAEQVFTKVHDNYHFKYRLDEGTKLFSNVQQWRLIDKLQLAQKLLVVQELENSVYATTLHPENIMISSTEDPIILYRGIRAVMPPVDFDDQLLFSQLKSLLIILINGKGQFDDLAEGGYKFASGSKLIKKIISANDYDDLNHILAEQLITLKADEDSKKRVVSKIRYRVYQQATIWMTVATLILLAVVGYWQFSLQPREDSFSSATTGFLKKNYSDVTKELTDVSESALPMTQRYELAYSYVQSAALSNKQREAVLNNISLNSNKNYLNFWIEIGRGQLGEALDTAKTTEDNDLILYAITEKMAKIKADPNKSGASREKSLNDLQKSYDKYYKLRKKALNDK</sequence>
<dbReference type="InterPro" id="IPR018778">
    <property type="entry name" value="T7SS_EssB"/>
</dbReference>
<protein>
    <recommendedName>
        <fullName evidence="5">Type VII secretion protein EssB</fullName>
    </recommendedName>
</protein>
<dbReference type="Gene3D" id="1.25.40.680">
    <property type="entry name" value="Type VII secretion system EssB, C-terminal-like domain"/>
    <property type="match status" value="1"/>
</dbReference>
<feature type="transmembrane region" description="Helical" evidence="2">
    <location>
        <begin position="218"/>
        <end position="238"/>
    </location>
</feature>
<evidence type="ECO:0000256" key="2">
    <source>
        <dbReference type="SAM" id="Phobius"/>
    </source>
</evidence>
<name>A0AA89I278_9LACO</name>
<evidence type="ECO:0008006" key="5">
    <source>
        <dbReference type="Google" id="ProtNLM"/>
    </source>
</evidence>